<dbReference type="InterPro" id="IPR029063">
    <property type="entry name" value="SAM-dependent_MTases_sf"/>
</dbReference>
<dbReference type="AlphaFoldDB" id="A0A916Y6G9"/>
<dbReference type="InterPro" id="IPR007848">
    <property type="entry name" value="Small_mtfrase_dom"/>
</dbReference>
<dbReference type="InterPro" id="IPR019874">
    <property type="entry name" value="RF_methyltr_PrmC"/>
</dbReference>
<sequence length="298" mass="30883">MLAALRATLRGAGVDSPEADARLMLAAVLGCEAGGLILRAGEAVDPTATARLGAMTARRLQGEPVHRILGRRAFYAHDFAMSAETLEPRADTEALVELCRAPIEAVFAERGACLLADVGTGTGAIAVSLLALYPALRVVAVDLSPGALVTARGNAEAAGVAARFHAVASDYLSAVAAPLDLVVSNPPYIPSGDIAGLSREVRDFDPHLALDGGSDGLDAYRALADQALRVLRRPGHVVLEIGQGQASEVCEIFSRNGLVLAATKDDLAGITRALWFRREASSAEIHAPSGRPDADPAA</sequence>
<reference evidence="8" key="1">
    <citation type="journal article" date="2014" name="Int. J. Syst. Evol. Microbiol.">
        <title>Complete genome sequence of Corynebacterium casei LMG S-19264T (=DSM 44701T), isolated from a smear-ripened cheese.</title>
        <authorList>
            <consortium name="US DOE Joint Genome Institute (JGI-PGF)"/>
            <person name="Walter F."/>
            <person name="Albersmeier A."/>
            <person name="Kalinowski J."/>
            <person name="Ruckert C."/>
        </authorList>
    </citation>
    <scope>NUCLEOTIDE SEQUENCE</scope>
    <source>
        <strain evidence="8">CGMCC 1.15493</strain>
    </source>
</reference>
<dbReference type="InterPro" id="IPR002052">
    <property type="entry name" value="DNA_methylase_N6_adenine_CS"/>
</dbReference>
<feature type="binding site" evidence="5">
    <location>
        <begin position="119"/>
        <end position="123"/>
    </location>
    <ligand>
        <name>S-adenosyl-L-methionine</name>
        <dbReference type="ChEBI" id="CHEBI:59789"/>
    </ligand>
</feature>
<keyword evidence="9" id="KW-1185">Reference proteome</keyword>
<protein>
    <recommendedName>
        <fullName evidence="5">Release factor glutamine methyltransferase</fullName>
        <shortName evidence="5">RF MTase</shortName>
        <ecNumber evidence="5">2.1.1.297</ecNumber>
    </recommendedName>
    <alternativeName>
        <fullName evidence="5">N5-glutamine methyltransferase PrmC</fullName>
    </alternativeName>
    <alternativeName>
        <fullName evidence="5">Protein-(glutamine-N5) MTase PrmC</fullName>
    </alternativeName>
    <alternativeName>
        <fullName evidence="5">Protein-glutamine N-methyltransferase PrmC</fullName>
    </alternativeName>
</protein>
<dbReference type="Gene3D" id="3.40.50.150">
    <property type="entry name" value="Vaccinia Virus protein VP39"/>
    <property type="match status" value="1"/>
</dbReference>
<dbReference type="RefSeq" id="WP_188854082.1">
    <property type="nucleotide sequence ID" value="NZ_BMJJ01000010.1"/>
</dbReference>
<comment type="caution">
    <text evidence="5">Lacks conserved residue(s) required for the propagation of feature annotation.</text>
</comment>
<feature type="binding site" evidence="5">
    <location>
        <begin position="185"/>
        <end position="188"/>
    </location>
    <ligand>
        <name>substrate</name>
    </ligand>
</feature>
<keyword evidence="2 5" id="KW-0808">Transferase</keyword>
<dbReference type="HAMAP" id="MF_02126">
    <property type="entry name" value="RF_methyltr_PrmC"/>
    <property type="match status" value="1"/>
</dbReference>
<dbReference type="NCBIfam" id="TIGR03534">
    <property type="entry name" value="RF_mod_PrmC"/>
    <property type="match status" value="1"/>
</dbReference>
<keyword evidence="1 5" id="KW-0489">Methyltransferase</keyword>
<feature type="binding site" evidence="5">
    <location>
        <position position="142"/>
    </location>
    <ligand>
        <name>S-adenosyl-L-methionine</name>
        <dbReference type="ChEBI" id="CHEBI:59789"/>
    </ligand>
</feature>
<keyword evidence="3 5" id="KW-0949">S-adenosyl-L-methionine</keyword>
<evidence type="ECO:0000259" key="6">
    <source>
        <dbReference type="Pfam" id="PF05175"/>
    </source>
</evidence>
<dbReference type="GO" id="GO:0003676">
    <property type="term" value="F:nucleic acid binding"/>
    <property type="evidence" value="ECO:0007669"/>
    <property type="project" value="InterPro"/>
</dbReference>
<proteinExistence type="inferred from homology"/>
<dbReference type="SUPFAM" id="SSF53335">
    <property type="entry name" value="S-adenosyl-L-methionine-dependent methyltransferases"/>
    <property type="match status" value="1"/>
</dbReference>
<evidence type="ECO:0000256" key="1">
    <source>
        <dbReference type="ARBA" id="ARBA00022603"/>
    </source>
</evidence>
<comment type="function">
    <text evidence="5">Methylates the class 1 translation termination release factors RF1/PrfA and RF2/PrfB on the glutamine residue of the universally conserved GGQ motif.</text>
</comment>
<gene>
    <name evidence="5 8" type="primary">prmC</name>
    <name evidence="8" type="ORF">GCM10011335_40030</name>
</gene>
<evidence type="ECO:0000256" key="2">
    <source>
        <dbReference type="ARBA" id="ARBA00022679"/>
    </source>
</evidence>
<evidence type="ECO:0000313" key="8">
    <source>
        <dbReference type="EMBL" id="GGD33013.1"/>
    </source>
</evidence>
<dbReference type="Proteomes" id="UP000613160">
    <property type="component" value="Unassembled WGS sequence"/>
</dbReference>
<name>A0A916Y6G9_9HYPH</name>
<dbReference type="NCBIfam" id="TIGR00536">
    <property type="entry name" value="hemK_fam"/>
    <property type="match status" value="1"/>
</dbReference>
<accession>A0A916Y6G9</accession>
<dbReference type="GO" id="GO:0102559">
    <property type="term" value="F:peptide chain release factor N(5)-glutamine methyltransferase activity"/>
    <property type="evidence" value="ECO:0007669"/>
    <property type="project" value="UniProtKB-EC"/>
</dbReference>
<reference evidence="8" key="2">
    <citation type="submission" date="2020-09" db="EMBL/GenBank/DDBJ databases">
        <authorList>
            <person name="Sun Q."/>
            <person name="Zhou Y."/>
        </authorList>
    </citation>
    <scope>NUCLEOTIDE SEQUENCE</scope>
    <source>
        <strain evidence="8">CGMCC 1.15493</strain>
    </source>
</reference>
<dbReference type="Gene3D" id="1.10.8.10">
    <property type="entry name" value="DNA helicase RuvA subunit, C-terminal domain"/>
    <property type="match status" value="1"/>
</dbReference>
<evidence type="ECO:0000313" key="9">
    <source>
        <dbReference type="Proteomes" id="UP000613160"/>
    </source>
</evidence>
<dbReference type="PROSITE" id="PS00092">
    <property type="entry name" value="N6_MTASE"/>
    <property type="match status" value="1"/>
</dbReference>
<dbReference type="PANTHER" id="PTHR18895">
    <property type="entry name" value="HEMK METHYLTRANSFERASE"/>
    <property type="match status" value="1"/>
</dbReference>
<feature type="domain" description="Release factor glutamine methyltransferase N-terminal" evidence="7">
    <location>
        <begin position="2"/>
        <end position="70"/>
    </location>
</feature>
<dbReference type="GO" id="GO:0032259">
    <property type="term" value="P:methylation"/>
    <property type="evidence" value="ECO:0007669"/>
    <property type="project" value="UniProtKB-KW"/>
</dbReference>
<dbReference type="EMBL" id="BMJJ01000010">
    <property type="protein sequence ID" value="GGD33013.1"/>
    <property type="molecule type" value="Genomic_DNA"/>
</dbReference>
<dbReference type="InterPro" id="IPR050320">
    <property type="entry name" value="N5-glutamine_MTase"/>
</dbReference>
<organism evidence="8 9">
    <name type="scientific">Aureimonas glaciei</name>
    <dbReference type="NCBI Taxonomy" id="1776957"/>
    <lineage>
        <taxon>Bacteria</taxon>
        <taxon>Pseudomonadati</taxon>
        <taxon>Pseudomonadota</taxon>
        <taxon>Alphaproteobacteria</taxon>
        <taxon>Hyphomicrobiales</taxon>
        <taxon>Aurantimonadaceae</taxon>
        <taxon>Aureimonas</taxon>
    </lineage>
</organism>
<feature type="domain" description="Methyltransferase small" evidence="6">
    <location>
        <begin position="115"/>
        <end position="188"/>
    </location>
</feature>
<dbReference type="CDD" id="cd02440">
    <property type="entry name" value="AdoMet_MTases"/>
    <property type="match status" value="1"/>
</dbReference>
<dbReference type="Pfam" id="PF17827">
    <property type="entry name" value="PrmC_N"/>
    <property type="match status" value="1"/>
</dbReference>
<evidence type="ECO:0000259" key="7">
    <source>
        <dbReference type="Pfam" id="PF17827"/>
    </source>
</evidence>
<dbReference type="Pfam" id="PF05175">
    <property type="entry name" value="MTS"/>
    <property type="match status" value="1"/>
</dbReference>
<dbReference type="InterPro" id="IPR004556">
    <property type="entry name" value="HemK-like"/>
</dbReference>
<dbReference type="InterPro" id="IPR040758">
    <property type="entry name" value="PrmC_N"/>
</dbReference>
<comment type="catalytic activity">
    <reaction evidence="4 5">
        <text>L-glutaminyl-[peptide chain release factor] + S-adenosyl-L-methionine = N(5)-methyl-L-glutaminyl-[peptide chain release factor] + S-adenosyl-L-homocysteine + H(+)</text>
        <dbReference type="Rhea" id="RHEA:42896"/>
        <dbReference type="Rhea" id="RHEA-COMP:10271"/>
        <dbReference type="Rhea" id="RHEA-COMP:10272"/>
        <dbReference type="ChEBI" id="CHEBI:15378"/>
        <dbReference type="ChEBI" id="CHEBI:30011"/>
        <dbReference type="ChEBI" id="CHEBI:57856"/>
        <dbReference type="ChEBI" id="CHEBI:59789"/>
        <dbReference type="ChEBI" id="CHEBI:61891"/>
        <dbReference type="EC" id="2.1.1.297"/>
    </reaction>
</comment>
<comment type="caution">
    <text evidence="8">The sequence shown here is derived from an EMBL/GenBank/DDBJ whole genome shotgun (WGS) entry which is preliminary data.</text>
</comment>
<dbReference type="EC" id="2.1.1.297" evidence="5"/>
<dbReference type="PANTHER" id="PTHR18895:SF74">
    <property type="entry name" value="MTRF1L RELEASE FACTOR GLUTAMINE METHYLTRANSFERASE"/>
    <property type="match status" value="1"/>
</dbReference>
<evidence type="ECO:0000256" key="4">
    <source>
        <dbReference type="ARBA" id="ARBA00048391"/>
    </source>
</evidence>
<comment type="similarity">
    <text evidence="5">Belongs to the protein N5-glutamine methyltransferase family. PrmC subfamily.</text>
</comment>
<evidence type="ECO:0000256" key="5">
    <source>
        <dbReference type="HAMAP-Rule" id="MF_02126"/>
    </source>
</evidence>
<evidence type="ECO:0000256" key="3">
    <source>
        <dbReference type="ARBA" id="ARBA00022691"/>
    </source>
</evidence>
<feature type="binding site" evidence="5">
    <location>
        <position position="185"/>
    </location>
    <ligand>
        <name>S-adenosyl-L-methionine</name>
        <dbReference type="ChEBI" id="CHEBI:59789"/>
    </ligand>
</feature>